<accession>A0A350H9S6</accession>
<dbReference type="InterPro" id="IPR015421">
    <property type="entry name" value="PyrdxlP-dep_Trfase_major"/>
</dbReference>
<evidence type="ECO:0000313" key="3">
    <source>
        <dbReference type="EMBL" id="HAV92292.1"/>
    </source>
</evidence>
<reference evidence="3 4" key="1">
    <citation type="journal article" date="2018" name="Nat. Biotechnol.">
        <title>A standardized bacterial taxonomy based on genome phylogeny substantially revises the tree of life.</title>
        <authorList>
            <person name="Parks D.H."/>
            <person name="Chuvochina M."/>
            <person name="Waite D.W."/>
            <person name="Rinke C."/>
            <person name="Skarshewski A."/>
            <person name="Chaumeil P.A."/>
            <person name="Hugenholtz P."/>
        </authorList>
    </citation>
    <scope>NUCLEOTIDE SEQUENCE [LARGE SCALE GENOMIC DNA]</scope>
    <source>
        <strain evidence="3">UBA9956</strain>
    </source>
</reference>
<dbReference type="Pfam" id="PF00266">
    <property type="entry name" value="Aminotran_5"/>
    <property type="match status" value="1"/>
</dbReference>
<dbReference type="SUPFAM" id="SSF53383">
    <property type="entry name" value="PLP-dependent transferases"/>
    <property type="match status" value="1"/>
</dbReference>
<dbReference type="InterPro" id="IPR000192">
    <property type="entry name" value="Aminotrans_V_dom"/>
</dbReference>
<dbReference type="Proteomes" id="UP000264062">
    <property type="component" value="Unassembled WGS sequence"/>
</dbReference>
<dbReference type="EMBL" id="DMZY01000114">
    <property type="protein sequence ID" value="HAV92292.1"/>
    <property type="molecule type" value="Genomic_DNA"/>
</dbReference>
<sequence>MNYSDNFAKRENLYFNSASSGILTLDAIREAKRYLDIMSLCADVRLEEYFEILDRARTEAGRIIGTHTKNIGLIQNTTTGVFIVRNTFYDIKNIVIFGHGFPCTLSPFLHDTKYRVEIISKDMELLHKMLVQVKRSIVYVDLVDFLTGELTDIKKIADIVHENNSILAVDGIQGAGYLPIKIDATGADFFFTGTSKWLLGPQGSGFIYINDKHIDRTVARNLGWLSLDYKTFDSFAVLPEPRKDASGIESGTRNVIGAVMMKENLKYLNSIGINEVYRHNLEGAGIIA</sequence>
<proteinExistence type="predicted"/>
<feature type="domain" description="Aminotransferase class V" evidence="2">
    <location>
        <begin position="47"/>
        <end position="281"/>
    </location>
</feature>
<evidence type="ECO:0000256" key="1">
    <source>
        <dbReference type="ARBA" id="ARBA00022898"/>
    </source>
</evidence>
<organism evidence="3 4">
    <name type="scientific">candidate division WOR-3 bacterium</name>
    <dbReference type="NCBI Taxonomy" id="2052148"/>
    <lineage>
        <taxon>Bacteria</taxon>
        <taxon>Bacteria division WOR-3</taxon>
    </lineage>
</organism>
<evidence type="ECO:0000313" key="4">
    <source>
        <dbReference type="Proteomes" id="UP000264062"/>
    </source>
</evidence>
<dbReference type="Gene3D" id="3.40.640.10">
    <property type="entry name" value="Type I PLP-dependent aspartate aminotransferase-like (Major domain)"/>
    <property type="match status" value="1"/>
</dbReference>
<protein>
    <recommendedName>
        <fullName evidence="2">Aminotransferase class V domain-containing protein</fullName>
    </recommendedName>
</protein>
<dbReference type="PANTHER" id="PTHR43586">
    <property type="entry name" value="CYSTEINE DESULFURASE"/>
    <property type="match status" value="1"/>
</dbReference>
<name>A0A350H9S6_UNCW3</name>
<comment type="caution">
    <text evidence="3">The sequence shown here is derived from an EMBL/GenBank/DDBJ whole genome shotgun (WGS) entry which is preliminary data.</text>
</comment>
<dbReference type="PANTHER" id="PTHR43586:SF8">
    <property type="entry name" value="CYSTEINE DESULFURASE 1, CHLOROPLASTIC"/>
    <property type="match status" value="1"/>
</dbReference>
<keyword evidence="1" id="KW-0663">Pyridoxal phosphate</keyword>
<feature type="non-terminal residue" evidence="3">
    <location>
        <position position="288"/>
    </location>
</feature>
<dbReference type="InterPro" id="IPR015424">
    <property type="entry name" value="PyrdxlP-dep_Trfase"/>
</dbReference>
<gene>
    <name evidence="3" type="ORF">DCW38_03830</name>
</gene>
<dbReference type="AlphaFoldDB" id="A0A350H9S6"/>
<evidence type="ECO:0000259" key="2">
    <source>
        <dbReference type="Pfam" id="PF00266"/>
    </source>
</evidence>